<protein>
    <submittedName>
        <fullName evidence="1">DUF2796 domain-containing protein</fullName>
    </submittedName>
</protein>
<dbReference type="InterPro" id="IPR021253">
    <property type="entry name" value="ZrgA-like"/>
</dbReference>
<proteinExistence type="predicted"/>
<dbReference type="EMBL" id="VMNI01000022">
    <property type="protein sequence ID" value="TVO72057.1"/>
    <property type="molecule type" value="Genomic_DNA"/>
</dbReference>
<gene>
    <name evidence="1" type="ORF">FHP89_19400</name>
</gene>
<dbReference type="Pfam" id="PF10986">
    <property type="entry name" value="ZrgA"/>
    <property type="match status" value="1"/>
</dbReference>
<sequence length="169" mass="17536">MAVSLGASAAGGAHEHGVARLSLVQDDTTITLGFDSPLDSLVGFEHAPRTEAQKKALTQARVTLENAAQVLTLPAAAACTLTSVDVELPFGEPGDKHAAHADDHSGHSDAEAEYVFDCAQPTALTQVTVGLFKAFPRLQRLDAEAATVAGQGKSVLRPAQATWSLPAAR</sequence>
<evidence type="ECO:0000313" key="2">
    <source>
        <dbReference type="Proteomes" id="UP000318349"/>
    </source>
</evidence>
<organism evidence="1 2">
    <name type="scientific">Denitromonas halophila</name>
    <dbReference type="NCBI Taxonomy" id="1629404"/>
    <lineage>
        <taxon>Bacteria</taxon>
        <taxon>Pseudomonadati</taxon>
        <taxon>Pseudomonadota</taxon>
        <taxon>Betaproteobacteria</taxon>
        <taxon>Rhodocyclales</taxon>
        <taxon>Zoogloeaceae</taxon>
        <taxon>Denitromonas</taxon>
    </lineage>
</organism>
<dbReference type="Proteomes" id="UP000318349">
    <property type="component" value="Unassembled WGS sequence"/>
</dbReference>
<evidence type="ECO:0000313" key="1">
    <source>
        <dbReference type="EMBL" id="TVO72057.1"/>
    </source>
</evidence>
<accession>A0A557S3Z6</accession>
<comment type="caution">
    <text evidence="1">The sequence shown here is derived from an EMBL/GenBank/DDBJ whole genome shotgun (WGS) entry which is preliminary data.</text>
</comment>
<reference evidence="1 2" key="1">
    <citation type="submission" date="2019-07" db="EMBL/GenBank/DDBJ databases">
        <title>The pathways for chlorine oxyanion respiration interact through the shared metabolite chlorate.</title>
        <authorList>
            <person name="Barnum T.P."/>
            <person name="Cheng Y."/>
            <person name="Hill K.A."/>
            <person name="Lucas L.N."/>
            <person name="Carlson H.K."/>
            <person name="Coates J.D."/>
        </authorList>
    </citation>
    <scope>NUCLEOTIDE SEQUENCE [LARGE SCALE GENOMIC DNA]</scope>
    <source>
        <strain evidence="1 2">SFB-1</strain>
    </source>
</reference>
<name>A0A557S3Z6_9RHOO</name>
<dbReference type="AlphaFoldDB" id="A0A557S3Z6"/>